<dbReference type="AlphaFoldDB" id="A0A1F6GQS8"/>
<evidence type="ECO:0000256" key="5">
    <source>
        <dbReference type="ARBA" id="ARBA00022679"/>
    </source>
</evidence>
<gene>
    <name evidence="12" type="ORF">A2557_09385</name>
</gene>
<comment type="miscellaneous">
    <text evidence="9">This enzyme catalyzes only one turnover and therefore is not strictly catalytic. According to one definition, an enzyme is a biocatalyst that acts repeatedly and over many reaction cycles.</text>
</comment>
<evidence type="ECO:0000259" key="11">
    <source>
        <dbReference type="Pfam" id="PF02870"/>
    </source>
</evidence>
<feature type="domain" description="Methylated-DNA-[protein]-cysteine S-methyltransferase DNA binding" evidence="10">
    <location>
        <begin position="69"/>
        <end position="148"/>
    </location>
</feature>
<dbReference type="InterPro" id="IPR014048">
    <property type="entry name" value="MethylDNA_cys_MeTrfase_DNA-bd"/>
</dbReference>
<sequence length="155" mass="16578">MRAAVEFQSPLGPLSLFEEAGALVSLDFGPLDRAAHKTDLLVEASVQLQQYFAGQRKVFTLPLRPQGTPFQKQVWQQLLLIPYGQTLSYGRQAAALGRPTAARAVGGANGKNPLPILIPCHRVIAADGSLGGYSSGLKTKEFLLSLEGCSWGPGF</sequence>
<dbReference type="SUPFAM" id="SSF53155">
    <property type="entry name" value="Methylated DNA-protein cysteine methyltransferase domain"/>
    <property type="match status" value="1"/>
</dbReference>
<dbReference type="FunFam" id="1.10.10.10:FF:000214">
    <property type="entry name" value="Methylated-DNA--protein-cysteine methyltransferase"/>
    <property type="match status" value="1"/>
</dbReference>
<dbReference type="Pfam" id="PF02870">
    <property type="entry name" value="Methyltransf_1N"/>
    <property type="match status" value="1"/>
</dbReference>
<dbReference type="PANTHER" id="PTHR10815">
    <property type="entry name" value="METHYLATED-DNA--PROTEIN-CYSTEINE METHYLTRANSFERASE"/>
    <property type="match status" value="1"/>
</dbReference>
<evidence type="ECO:0000313" key="12">
    <source>
        <dbReference type="EMBL" id="OGH00399.1"/>
    </source>
</evidence>
<comment type="catalytic activity">
    <reaction evidence="1 9">
        <text>a 4-O-methyl-thymidine in DNA + L-cysteinyl-[protein] = a thymidine in DNA + S-methyl-L-cysteinyl-[protein]</text>
        <dbReference type="Rhea" id="RHEA:53428"/>
        <dbReference type="Rhea" id="RHEA-COMP:10131"/>
        <dbReference type="Rhea" id="RHEA-COMP:10132"/>
        <dbReference type="Rhea" id="RHEA-COMP:13555"/>
        <dbReference type="Rhea" id="RHEA-COMP:13556"/>
        <dbReference type="ChEBI" id="CHEBI:29950"/>
        <dbReference type="ChEBI" id="CHEBI:82612"/>
        <dbReference type="ChEBI" id="CHEBI:137386"/>
        <dbReference type="ChEBI" id="CHEBI:137387"/>
        <dbReference type="EC" id="2.1.1.63"/>
    </reaction>
</comment>
<feature type="domain" description="Methylguanine DNA methyltransferase ribonuclease-like" evidence="11">
    <location>
        <begin position="8"/>
        <end position="65"/>
    </location>
</feature>
<dbReference type="InterPro" id="IPR036388">
    <property type="entry name" value="WH-like_DNA-bd_sf"/>
</dbReference>
<comment type="catalytic activity">
    <reaction evidence="8 9">
        <text>a 6-O-methyl-2'-deoxyguanosine in DNA + L-cysteinyl-[protein] = S-methyl-L-cysteinyl-[protein] + a 2'-deoxyguanosine in DNA</text>
        <dbReference type="Rhea" id="RHEA:24000"/>
        <dbReference type="Rhea" id="RHEA-COMP:10131"/>
        <dbReference type="Rhea" id="RHEA-COMP:10132"/>
        <dbReference type="Rhea" id="RHEA-COMP:11367"/>
        <dbReference type="Rhea" id="RHEA-COMP:11368"/>
        <dbReference type="ChEBI" id="CHEBI:29950"/>
        <dbReference type="ChEBI" id="CHEBI:82612"/>
        <dbReference type="ChEBI" id="CHEBI:85445"/>
        <dbReference type="ChEBI" id="CHEBI:85448"/>
        <dbReference type="EC" id="2.1.1.63"/>
    </reaction>
</comment>
<keyword evidence="6 9" id="KW-0227">DNA damage</keyword>
<evidence type="ECO:0000259" key="10">
    <source>
        <dbReference type="Pfam" id="PF01035"/>
    </source>
</evidence>
<dbReference type="InterPro" id="IPR036217">
    <property type="entry name" value="MethylDNA_cys_MeTrfase_DNAb"/>
</dbReference>
<dbReference type="GO" id="GO:0006307">
    <property type="term" value="P:DNA alkylation repair"/>
    <property type="evidence" value="ECO:0007669"/>
    <property type="project" value="UniProtKB-UniRule"/>
</dbReference>
<dbReference type="EMBL" id="MFNF01000046">
    <property type="protein sequence ID" value="OGH00399.1"/>
    <property type="molecule type" value="Genomic_DNA"/>
</dbReference>
<keyword evidence="3 9" id="KW-0963">Cytoplasm</keyword>
<keyword evidence="4 9" id="KW-0489">Methyltransferase</keyword>
<dbReference type="InterPro" id="IPR008332">
    <property type="entry name" value="MethylG_MeTrfase_N"/>
</dbReference>
<keyword evidence="7 9" id="KW-0234">DNA repair</keyword>
<dbReference type="CDD" id="cd06445">
    <property type="entry name" value="ATase"/>
    <property type="match status" value="1"/>
</dbReference>
<comment type="caution">
    <text evidence="12">The sequence shown here is derived from an EMBL/GenBank/DDBJ whole genome shotgun (WGS) entry which is preliminary data.</text>
</comment>
<comment type="subcellular location">
    <subcellularLocation>
        <location evidence="9">Cytoplasm</location>
    </subcellularLocation>
</comment>
<evidence type="ECO:0000256" key="1">
    <source>
        <dbReference type="ARBA" id="ARBA00001286"/>
    </source>
</evidence>
<dbReference type="GO" id="GO:0032259">
    <property type="term" value="P:methylation"/>
    <property type="evidence" value="ECO:0007669"/>
    <property type="project" value="UniProtKB-KW"/>
</dbReference>
<evidence type="ECO:0000256" key="9">
    <source>
        <dbReference type="HAMAP-Rule" id="MF_00772"/>
    </source>
</evidence>
<evidence type="ECO:0000256" key="2">
    <source>
        <dbReference type="ARBA" id="ARBA00008711"/>
    </source>
</evidence>
<dbReference type="Proteomes" id="UP000177583">
    <property type="component" value="Unassembled WGS sequence"/>
</dbReference>
<proteinExistence type="inferred from homology"/>
<evidence type="ECO:0000313" key="13">
    <source>
        <dbReference type="Proteomes" id="UP000177583"/>
    </source>
</evidence>
<dbReference type="Gene3D" id="3.30.160.70">
    <property type="entry name" value="Methylated DNA-protein cysteine methyltransferase domain"/>
    <property type="match status" value="1"/>
</dbReference>
<name>A0A1F6GQS8_9PROT</name>
<protein>
    <recommendedName>
        <fullName evidence="9">Methylated-DNA--protein-cysteine methyltransferase</fullName>
        <ecNumber evidence="9">2.1.1.63</ecNumber>
    </recommendedName>
    <alternativeName>
        <fullName evidence="9">6-O-methylguanine-DNA methyltransferase</fullName>
        <shortName evidence="9">MGMT</shortName>
    </alternativeName>
    <alternativeName>
        <fullName evidence="9">O-6-methylguanine-DNA-alkyltransferase</fullName>
    </alternativeName>
</protein>
<evidence type="ECO:0000256" key="7">
    <source>
        <dbReference type="ARBA" id="ARBA00023204"/>
    </source>
</evidence>
<dbReference type="GO" id="GO:0003908">
    <property type="term" value="F:methylated-DNA-[protein]-cysteine S-methyltransferase activity"/>
    <property type="evidence" value="ECO:0007669"/>
    <property type="project" value="UniProtKB-UniRule"/>
</dbReference>
<comment type="function">
    <text evidence="9">Involved in the cellular defense against the biological effects of O6-methylguanine (O6-MeG) and O4-methylthymine (O4-MeT) in DNA. Repairs the methylated nucleobase in DNA by stoichiometrically transferring the methyl group to a cysteine residue in the enzyme. This is a suicide reaction: the enzyme is irreversibly inactivated.</text>
</comment>
<dbReference type="HAMAP" id="MF_00772">
    <property type="entry name" value="OGT"/>
    <property type="match status" value="1"/>
</dbReference>
<evidence type="ECO:0000256" key="8">
    <source>
        <dbReference type="ARBA" id="ARBA00049348"/>
    </source>
</evidence>
<keyword evidence="5 9" id="KW-0808">Transferase</keyword>
<dbReference type="EC" id="2.1.1.63" evidence="9"/>
<dbReference type="Gene3D" id="1.10.10.10">
    <property type="entry name" value="Winged helix-like DNA-binding domain superfamily/Winged helix DNA-binding domain"/>
    <property type="match status" value="1"/>
</dbReference>
<evidence type="ECO:0000256" key="3">
    <source>
        <dbReference type="ARBA" id="ARBA00022490"/>
    </source>
</evidence>
<dbReference type="InterPro" id="IPR036631">
    <property type="entry name" value="MGMT_N_sf"/>
</dbReference>
<organism evidence="12 13">
    <name type="scientific">Candidatus Lambdaproteobacteria bacterium RIFOXYD2_FULL_56_26</name>
    <dbReference type="NCBI Taxonomy" id="1817773"/>
    <lineage>
        <taxon>Bacteria</taxon>
        <taxon>Pseudomonadati</taxon>
        <taxon>Pseudomonadota</taxon>
        <taxon>Candidatus Lambdaproteobacteria</taxon>
    </lineage>
</organism>
<dbReference type="PANTHER" id="PTHR10815:SF13">
    <property type="entry name" value="METHYLATED-DNA--PROTEIN-CYSTEINE METHYLTRANSFERASE"/>
    <property type="match status" value="1"/>
</dbReference>
<dbReference type="PROSITE" id="PS00374">
    <property type="entry name" value="MGMT"/>
    <property type="match status" value="1"/>
</dbReference>
<accession>A0A1F6GQS8</accession>
<dbReference type="GO" id="GO:0005737">
    <property type="term" value="C:cytoplasm"/>
    <property type="evidence" value="ECO:0007669"/>
    <property type="project" value="UniProtKB-SubCell"/>
</dbReference>
<comment type="similarity">
    <text evidence="2 9">Belongs to the MGMT family.</text>
</comment>
<evidence type="ECO:0000256" key="6">
    <source>
        <dbReference type="ARBA" id="ARBA00022763"/>
    </source>
</evidence>
<reference evidence="12 13" key="1">
    <citation type="journal article" date="2016" name="Nat. Commun.">
        <title>Thousands of microbial genomes shed light on interconnected biogeochemical processes in an aquifer system.</title>
        <authorList>
            <person name="Anantharaman K."/>
            <person name="Brown C.T."/>
            <person name="Hug L.A."/>
            <person name="Sharon I."/>
            <person name="Castelle C.J."/>
            <person name="Probst A.J."/>
            <person name="Thomas B.C."/>
            <person name="Singh A."/>
            <person name="Wilkins M.J."/>
            <person name="Karaoz U."/>
            <person name="Brodie E.L."/>
            <person name="Williams K.H."/>
            <person name="Hubbard S.S."/>
            <person name="Banfield J.F."/>
        </authorList>
    </citation>
    <scope>NUCLEOTIDE SEQUENCE [LARGE SCALE GENOMIC DNA]</scope>
</reference>
<dbReference type="SUPFAM" id="SSF46767">
    <property type="entry name" value="Methylated DNA-protein cysteine methyltransferase, C-terminal domain"/>
    <property type="match status" value="1"/>
</dbReference>
<feature type="active site" description="Nucleophile; methyl group acceptor" evidence="9">
    <location>
        <position position="120"/>
    </location>
</feature>
<evidence type="ECO:0000256" key="4">
    <source>
        <dbReference type="ARBA" id="ARBA00022603"/>
    </source>
</evidence>
<dbReference type="InterPro" id="IPR023546">
    <property type="entry name" value="MGMT"/>
</dbReference>
<dbReference type="NCBIfam" id="TIGR00589">
    <property type="entry name" value="ogt"/>
    <property type="match status" value="1"/>
</dbReference>
<dbReference type="Pfam" id="PF01035">
    <property type="entry name" value="DNA_binding_1"/>
    <property type="match status" value="1"/>
</dbReference>
<dbReference type="InterPro" id="IPR001497">
    <property type="entry name" value="MethylDNA_cys_MeTrfase_AS"/>
</dbReference>